<dbReference type="EMBL" id="VDEP01000272">
    <property type="protein sequence ID" value="KAA1115782.1"/>
    <property type="molecule type" value="Genomic_DNA"/>
</dbReference>
<sequence length="101" mass="11255">MLFLDGSLTQVTCCFFHDQIFTVACLEIHEYFLNKTCVLFSSPPSAADSMLQGAPLKEDPINPRGSLVDKWLSYHSSRLEYKIGPSALSQTLNLSLTTRPT</sequence>
<organism evidence="1 3">
    <name type="scientific">Puccinia graminis f. sp. tritici</name>
    <dbReference type="NCBI Taxonomy" id="56615"/>
    <lineage>
        <taxon>Eukaryota</taxon>
        <taxon>Fungi</taxon>
        <taxon>Dikarya</taxon>
        <taxon>Basidiomycota</taxon>
        <taxon>Pucciniomycotina</taxon>
        <taxon>Pucciniomycetes</taxon>
        <taxon>Pucciniales</taxon>
        <taxon>Pucciniaceae</taxon>
        <taxon>Puccinia</taxon>
    </lineage>
</organism>
<protein>
    <submittedName>
        <fullName evidence="1">Uncharacterized protein</fullName>
    </submittedName>
</protein>
<evidence type="ECO:0000313" key="1">
    <source>
        <dbReference type="EMBL" id="KAA1092882.1"/>
    </source>
</evidence>
<accession>A0A5B0NVQ1</accession>
<dbReference type="AlphaFoldDB" id="A0A5B0NVQ1"/>
<comment type="caution">
    <text evidence="1">The sequence shown here is derived from an EMBL/GenBank/DDBJ whole genome shotgun (WGS) entry which is preliminary data.</text>
</comment>
<dbReference type="Proteomes" id="UP000325313">
    <property type="component" value="Unassembled WGS sequence"/>
</dbReference>
<evidence type="ECO:0000313" key="2">
    <source>
        <dbReference type="EMBL" id="KAA1115782.1"/>
    </source>
</evidence>
<evidence type="ECO:0000313" key="3">
    <source>
        <dbReference type="Proteomes" id="UP000324748"/>
    </source>
</evidence>
<reference evidence="3 4" key="1">
    <citation type="submission" date="2019-05" db="EMBL/GenBank/DDBJ databases">
        <title>Emergence of the Ug99 lineage of the wheat stem rust pathogen through somatic hybridization.</title>
        <authorList>
            <person name="Li F."/>
            <person name="Upadhyaya N.M."/>
            <person name="Sperschneider J."/>
            <person name="Matny O."/>
            <person name="Nguyen-Phuc H."/>
            <person name="Mago R."/>
            <person name="Raley C."/>
            <person name="Miller M.E."/>
            <person name="Silverstein K.A.T."/>
            <person name="Henningsen E."/>
            <person name="Hirsch C.D."/>
            <person name="Visser B."/>
            <person name="Pretorius Z.A."/>
            <person name="Steffenson B.J."/>
            <person name="Schwessinger B."/>
            <person name="Dodds P.N."/>
            <person name="Figueroa M."/>
        </authorList>
    </citation>
    <scope>NUCLEOTIDE SEQUENCE [LARGE SCALE GENOMIC DNA]</scope>
    <source>
        <strain evidence="1">21-0</strain>
        <strain evidence="2 4">Ug99</strain>
    </source>
</reference>
<keyword evidence="3" id="KW-1185">Reference proteome</keyword>
<dbReference type="EMBL" id="VSWC01000080">
    <property type="protein sequence ID" value="KAA1092882.1"/>
    <property type="molecule type" value="Genomic_DNA"/>
</dbReference>
<gene>
    <name evidence="1" type="ORF">PGT21_017209</name>
    <name evidence="2" type="ORF">PGTUg99_031734</name>
</gene>
<name>A0A5B0NVQ1_PUCGR</name>
<proteinExistence type="predicted"/>
<evidence type="ECO:0000313" key="4">
    <source>
        <dbReference type="Proteomes" id="UP000325313"/>
    </source>
</evidence>
<dbReference type="Proteomes" id="UP000324748">
    <property type="component" value="Unassembled WGS sequence"/>
</dbReference>